<keyword evidence="4" id="KW-0677">Repeat</keyword>
<organism evidence="9 10">
    <name type="scientific">Rhizosphaericola mali</name>
    <dbReference type="NCBI Taxonomy" id="2545455"/>
    <lineage>
        <taxon>Bacteria</taxon>
        <taxon>Pseudomonadati</taxon>
        <taxon>Bacteroidota</taxon>
        <taxon>Chitinophagia</taxon>
        <taxon>Chitinophagales</taxon>
        <taxon>Chitinophagaceae</taxon>
        <taxon>Rhizosphaericola</taxon>
    </lineage>
</organism>
<dbReference type="Gene3D" id="3.40.50.10420">
    <property type="entry name" value="NagB/RpiA/CoA transferase-like"/>
    <property type="match status" value="1"/>
</dbReference>
<evidence type="ECO:0000256" key="7">
    <source>
        <dbReference type="ARBA" id="ARBA00023014"/>
    </source>
</evidence>
<dbReference type="EMBL" id="CP044016">
    <property type="protein sequence ID" value="QES89030.1"/>
    <property type="molecule type" value="Genomic_DNA"/>
</dbReference>
<dbReference type="PANTHER" id="PTHR47153">
    <property type="entry name" value="LACTATE UTILIZATION PROTEIN B"/>
    <property type="match status" value="1"/>
</dbReference>
<evidence type="ECO:0000313" key="10">
    <source>
        <dbReference type="Proteomes" id="UP000292424"/>
    </source>
</evidence>
<evidence type="ECO:0000256" key="5">
    <source>
        <dbReference type="ARBA" id="ARBA00022982"/>
    </source>
</evidence>
<evidence type="ECO:0000256" key="3">
    <source>
        <dbReference type="ARBA" id="ARBA00022723"/>
    </source>
</evidence>
<reference evidence="9 10" key="1">
    <citation type="submission" date="2019-09" db="EMBL/GenBank/DDBJ databases">
        <title>Complete genome sequence of Arachidicoccus sp. B3-10 isolated from apple orchard soil.</title>
        <authorList>
            <person name="Kim H.S."/>
            <person name="Han K.-I."/>
            <person name="Suh M.K."/>
            <person name="Lee K.C."/>
            <person name="Eom M.K."/>
            <person name="Kim J.-S."/>
            <person name="Kang S.W."/>
            <person name="Sin Y."/>
            <person name="Lee J.-S."/>
        </authorList>
    </citation>
    <scope>NUCLEOTIDE SEQUENCE [LARGE SCALE GENOMIC DNA]</scope>
    <source>
        <strain evidence="9 10">B3-10</strain>
    </source>
</reference>
<proteinExistence type="predicted"/>
<feature type="domain" description="4Fe-4S ferredoxin-type" evidence="8">
    <location>
        <begin position="299"/>
        <end position="320"/>
    </location>
</feature>
<evidence type="ECO:0000256" key="6">
    <source>
        <dbReference type="ARBA" id="ARBA00023004"/>
    </source>
</evidence>
<accession>A0A5P2G5J8</accession>
<dbReference type="Proteomes" id="UP000292424">
    <property type="component" value="Chromosome"/>
</dbReference>
<dbReference type="SUPFAM" id="SSF46548">
    <property type="entry name" value="alpha-helical ferredoxin"/>
    <property type="match status" value="1"/>
</dbReference>
<keyword evidence="1" id="KW-0813">Transport</keyword>
<keyword evidence="2" id="KW-0004">4Fe-4S</keyword>
<sequence>MSSTTKVNVVENAAKFIHQGTDNEFLHDKNLWNARVKRDTTASKIPEWEELRDLASQIKEHTLTHLDKYLEEFAENAEKRGVIVHWAKDAEEHNAIVLEILQKHNAKTIIKSKSMLQEECEMGPYLEARGITITESDLGERIQQLSGEAPSHIVMPAIHKTMSDIAQLFAEKIGTDPNSRDAKSLNESMRNNARPKFLQADAGMTGANFAIAETGSFVVCTNEGNADLTASLPPLHIASIGIEKILPKVEDLGVFIRLLSRSALGTPATQYTSHFTGPREGTEMHIILTDNGRSHRLGLEKFWHSLKCIRCGACMNTCPVYRRSGGLAYGATYSGPIGIILDPTFDETKYSELPYHSSLCGSCSEVCPVHINIAEQIMDWRKVMASKDMMPSGLKVAFGMANQMFKHPSIFRMAMTMGRLALEIIPNKLIYIDANSWGKNREMPTLAKETFRDWYKKNKK</sequence>
<protein>
    <submittedName>
        <fullName evidence="9">Lactate utilization protein</fullName>
    </submittedName>
</protein>
<dbReference type="InterPro" id="IPR017896">
    <property type="entry name" value="4Fe4S_Fe-S-bd"/>
</dbReference>
<evidence type="ECO:0000313" key="9">
    <source>
        <dbReference type="EMBL" id="QES89030.1"/>
    </source>
</evidence>
<dbReference type="OrthoDB" id="9782337at2"/>
<dbReference type="GO" id="GO:0046872">
    <property type="term" value="F:metal ion binding"/>
    <property type="evidence" value="ECO:0007669"/>
    <property type="project" value="UniProtKB-KW"/>
</dbReference>
<keyword evidence="7" id="KW-0411">Iron-sulfur</keyword>
<dbReference type="InterPro" id="IPR024185">
    <property type="entry name" value="FTHF_cligase-like_sf"/>
</dbReference>
<dbReference type="SUPFAM" id="SSF100950">
    <property type="entry name" value="NagB/RpiA/CoA transferase-like"/>
    <property type="match status" value="1"/>
</dbReference>
<dbReference type="InterPro" id="IPR004452">
    <property type="entry name" value="LutB/LldF"/>
</dbReference>
<keyword evidence="10" id="KW-1185">Reference proteome</keyword>
<evidence type="ECO:0000256" key="4">
    <source>
        <dbReference type="ARBA" id="ARBA00022737"/>
    </source>
</evidence>
<dbReference type="InterPro" id="IPR009051">
    <property type="entry name" value="Helical_ferredxn"/>
</dbReference>
<dbReference type="Gene3D" id="1.10.1060.10">
    <property type="entry name" value="Alpha-helical ferredoxin"/>
    <property type="match status" value="1"/>
</dbReference>
<dbReference type="AlphaFoldDB" id="A0A5P2G5J8"/>
<dbReference type="Pfam" id="PF13183">
    <property type="entry name" value="Fer4_8"/>
    <property type="match status" value="1"/>
</dbReference>
<dbReference type="PROSITE" id="PS00198">
    <property type="entry name" value="4FE4S_FER_1"/>
    <property type="match status" value="1"/>
</dbReference>
<dbReference type="GO" id="GO:0051539">
    <property type="term" value="F:4 iron, 4 sulfur cluster binding"/>
    <property type="evidence" value="ECO:0007669"/>
    <property type="project" value="UniProtKB-KW"/>
</dbReference>
<name>A0A5P2G5J8_9BACT</name>
<gene>
    <name evidence="9" type="ORF">E0W69_010295</name>
</gene>
<dbReference type="InterPro" id="IPR003741">
    <property type="entry name" value="LUD_dom"/>
</dbReference>
<keyword evidence="5" id="KW-0249">Electron transport</keyword>
<keyword evidence="6" id="KW-0408">Iron</keyword>
<dbReference type="Pfam" id="PF02589">
    <property type="entry name" value="LUD_dom"/>
    <property type="match status" value="1"/>
</dbReference>
<keyword evidence="3" id="KW-0479">Metal-binding</keyword>
<dbReference type="PANTHER" id="PTHR47153:SF2">
    <property type="entry name" value="LACTATE UTILIZATION PROTEIN B"/>
    <property type="match status" value="1"/>
</dbReference>
<dbReference type="InterPro" id="IPR037171">
    <property type="entry name" value="NagB/RpiA_transferase-like"/>
</dbReference>
<evidence type="ECO:0000256" key="2">
    <source>
        <dbReference type="ARBA" id="ARBA00022485"/>
    </source>
</evidence>
<dbReference type="RefSeq" id="WP_131329976.1">
    <property type="nucleotide sequence ID" value="NZ_CP044016.1"/>
</dbReference>
<dbReference type="InterPro" id="IPR017900">
    <property type="entry name" value="4Fe4S_Fe_S_CS"/>
</dbReference>
<dbReference type="KEGG" id="arac:E0W69_010295"/>
<evidence type="ECO:0000256" key="1">
    <source>
        <dbReference type="ARBA" id="ARBA00022448"/>
    </source>
</evidence>
<dbReference type="Pfam" id="PF11870">
    <property type="entry name" value="LutB_C"/>
    <property type="match status" value="1"/>
</dbReference>
<dbReference type="InterPro" id="IPR024569">
    <property type="entry name" value="LutB_C"/>
</dbReference>
<dbReference type="PROSITE" id="PS51379">
    <property type="entry name" value="4FE4S_FER_2"/>
    <property type="match status" value="1"/>
</dbReference>
<evidence type="ECO:0000259" key="8">
    <source>
        <dbReference type="PROSITE" id="PS51379"/>
    </source>
</evidence>
<dbReference type="GO" id="GO:0006089">
    <property type="term" value="P:lactate metabolic process"/>
    <property type="evidence" value="ECO:0007669"/>
    <property type="project" value="InterPro"/>
</dbReference>